<proteinExistence type="predicted"/>
<dbReference type="Pfam" id="PF13751">
    <property type="entry name" value="DDE_Tnp_1_6"/>
    <property type="match status" value="1"/>
</dbReference>
<evidence type="ECO:0000259" key="3">
    <source>
        <dbReference type="Pfam" id="PF13751"/>
    </source>
</evidence>
<organism evidence="4 5">
    <name type="scientific">Undibacterium arcticum</name>
    <dbReference type="NCBI Taxonomy" id="1762892"/>
    <lineage>
        <taxon>Bacteria</taxon>
        <taxon>Pseudomonadati</taxon>
        <taxon>Pseudomonadota</taxon>
        <taxon>Betaproteobacteria</taxon>
        <taxon>Burkholderiales</taxon>
        <taxon>Oxalobacteraceae</taxon>
        <taxon>Undibacterium</taxon>
    </lineage>
</organism>
<feature type="region of interest" description="Disordered" evidence="1">
    <location>
        <begin position="210"/>
        <end position="263"/>
    </location>
</feature>
<dbReference type="Pfam" id="PF05598">
    <property type="entry name" value="DUF772"/>
    <property type="match status" value="1"/>
</dbReference>
<dbReference type="InterPro" id="IPR025668">
    <property type="entry name" value="Tnp_DDE_dom"/>
</dbReference>
<dbReference type="EMBL" id="JBHRTP010000052">
    <property type="protein sequence ID" value="MFC3109471.1"/>
    <property type="molecule type" value="Genomic_DNA"/>
</dbReference>
<reference evidence="5" key="1">
    <citation type="journal article" date="2019" name="Int. J. Syst. Evol. Microbiol.">
        <title>The Global Catalogue of Microorganisms (GCM) 10K type strain sequencing project: providing services to taxonomists for standard genome sequencing and annotation.</title>
        <authorList>
            <consortium name="The Broad Institute Genomics Platform"/>
            <consortium name="The Broad Institute Genome Sequencing Center for Infectious Disease"/>
            <person name="Wu L."/>
            <person name="Ma J."/>
        </authorList>
    </citation>
    <scope>NUCLEOTIDE SEQUENCE [LARGE SCALE GENOMIC DNA]</scope>
    <source>
        <strain evidence="5">KCTC 42986</strain>
    </source>
</reference>
<evidence type="ECO:0000256" key="1">
    <source>
        <dbReference type="SAM" id="MobiDB-lite"/>
    </source>
</evidence>
<keyword evidence="5" id="KW-1185">Reference proteome</keyword>
<dbReference type="PANTHER" id="PTHR33408">
    <property type="entry name" value="TRANSPOSASE"/>
    <property type="match status" value="1"/>
</dbReference>
<gene>
    <name evidence="4" type="ORF">ACFOFO_16135</name>
</gene>
<evidence type="ECO:0000313" key="5">
    <source>
        <dbReference type="Proteomes" id="UP001595530"/>
    </source>
</evidence>
<protein>
    <submittedName>
        <fullName evidence="4">IS1182 family transposase</fullName>
    </submittedName>
</protein>
<evidence type="ECO:0000313" key="4">
    <source>
        <dbReference type="EMBL" id="MFC3109471.1"/>
    </source>
</evidence>
<evidence type="ECO:0000259" key="2">
    <source>
        <dbReference type="Pfam" id="PF05598"/>
    </source>
</evidence>
<feature type="domain" description="Transposase InsH N-terminal" evidence="2">
    <location>
        <begin position="18"/>
        <end position="109"/>
    </location>
</feature>
<name>A0ABV7F6Z8_9BURK</name>
<dbReference type="NCBIfam" id="NF033551">
    <property type="entry name" value="transpos_IS1182"/>
    <property type="match status" value="1"/>
</dbReference>
<dbReference type="RefSeq" id="WP_390329284.1">
    <property type="nucleotide sequence ID" value="NZ_JBHRTP010000052.1"/>
</dbReference>
<dbReference type="InterPro" id="IPR047629">
    <property type="entry name" value="IS1182_transpos"/>
</dbReference>
<comment type="caution">
    <text evidence="4">The sequence shown here is derived from an EMBL/GenBank/DDBJ whole genome shotgun (WGS) entry which is preliminary data.</text>
</comment>
<feature type="compositionally biased region" description="Basic and acidic residues" evidence="1">
    <location>
        <begin position="210"/>
        <end position="237"/>
    </location>
</feature>
<accession>A0ABV7F6Z8</accession>
<dbReference type="InterPro" id="IPR008490">
    <property type="entry name" value="Transposase_InsH_N"/>
</dbReference>
<dbReference type="Proteomes" id="UP001595530">
    <property type="component" value="Unassembled WGS sequence"/>
</dbReference>
<feature type="domain" description="Transposase DDE" evidence="3">
    <location>
        <begin position="381"/>
        <end position="445"/>
    </location>
</feature>
<sequence>MSGFIPVDRQTQYLFPPSVEEWLPENHLARFIVEVIEQLDLSELTRAYRGRGSAAHHPAVLLGLLIYGYATGVPSSRKIERATYDSVAFRYIAANTHPDHDTLATFRRRFGAQLEQLFVQVLVLAREMGMLKVGKISVDGTKVKANASKHRALSWEHLVKIEKLLQDEVKQLLALAESEDRNNLPDGMNVPQEIARREERLAVMGEAKRKLEERARERDAAQQAEFDTKSARRDAQRKAGKKPRGKDPEPPTTGPQDKDQINLTDDQSRIMKVSGGGFEQCYNGQCAVDAGSMLIVATGVTHACNDKQQIKPMLAMLKSHEAELGKPEQLCADTGYFSAANVDACVEAGVEPMIAMGREAHYPGLLARFAEPEPLPDDADAVTRMAHRLTTRSGRADYALRKQTVEPVFGIIKHVMKFRQFLLRGVEKVRQEWNLVALAWNLKRMSTLNMA</sequence>